<feature type="transmembrane region" description="Helical" evidence="6">
    <location>
        <begin position="58"/>
        <end position="75"/>
    </location>
</feature>
<dbReference type="GO" id="GO:0005886">
    <property type="term" value="C:plasma membrane"/>
    <property type="evidence" value="ECO:0007669"/>
    <property type="project" value="UniProtKB-SubCell"/>
</dbReference>
<comment type="subcellular location">
    <subcellularLocation>
        <location evidence="1">Cell membrane</location>
        <topology evidence="1">Multi-pass membrane protein</topology>
    </subcellularLocation>
</comment>
<dbReference type="RefSeq" id="WP_051920747.1">
    <property type="nucleotide sequence ID" value="NZ_JGYV01000005.1"/>
</dbReference>
<protein>
    <submittedName>
        <fullName evidence="8">PE family protein</fullName>
    </submittedName>
</protein>
<dbReference type="PANTHER" id="PTHR36115">
    <property type="entry name" value="PROLINE-RICH ANTIGEN HOMOLOG-RELATED"/>
    <property type="match status" value="1"/>
</dbReference>
<reference evidence="8 9" key="1">
    <citation type="submission" date="2014-03" db="EMBL/GenBank/DDBJ databases">
        <title>Genomics of Bifidobacteria.</title>
        <authorList>
            <person name="Ventura M."/>
            <person name="Milani C."/>
            <person name="Lugli G.A."/>
        </authorList>
    </citation>
    <scope>NUCLEOTIDE SEQUENCE [LARGE SCALE GENOMIC DNA]</scope>
    <source>
        <strain evidence="8 9">LMG 10738</strain>
    </source>
</reference>
<dbReference type="OrthoDB" id="9793824at2"/>
<sequence length="147" mass="15979">MSMSSSASPCAAGRTYGVWWRRAVSYMLRIMLPTSLLSQLAGTILTGRSSPDGCIGTLIWWGSFLVVVAVTNLSARDGRTWAHAIMGLQVCMADDGRPASGWRLMARDVFHLADWAVTALGFLLPLVEPHKRTLADLMAGTVVYHAQ</sequence>
<accession>A0A087AZK7</accession>
<evidence type="ECO:0000259" key="7">
    <source>
        <dbReference type="Pfam" id="PF06271"/>
    </source>
</evidence>
<keyword evidence="2" id="KW-1003">Cell membrane</keyword>
<dbReference type="InterPro" id="IPR051791">
    <property type="entry name" value="Pra-immunoreactive"/>
</dbReference>
<keyword evidence="5 6" id="KW-0472">Membrane</keyword>
<dbReference type="Pfam" id="PF06271">
    <property type="entry name" value="RDD"/>
    <property type="match status" value="1"/>
</dbReference>
<evidence type="ECO:0000313" key="9">
    <source>
        <dbReference type="Proteomes" id="UP000029067"/>
    </source>
</evidence>
<proteinExistence type="predicted"/>
<evidence type="ECO:0000256" key="2">
    <source>
        <dbReference type="ARBA" id="ARBA00022475"/>
    </source>
</evidence>
<feature type="domain" description="RDD" evidence="7">
    <location>
        <begin position="19"/>
        <end position="140"/>
    </location>
</feature>
<evidence type="ECO:0000256" key="4">
    <source>
        <dbReference type="ARBA" id="ARBA00022989"/>
    </source>
</evidence>
<gene>
    <name evidence="8" type="ORF">BCUN_2071</name>
</gene>
<evidence type="ECO:0000256" key="3">
    <source>
        <dbReference type="ARBA" id="ARBA00022692"/>
    </source>
</evidence>
<dbReference type="AlphaFoldDB" id="A0A087AZK7"/>
<feature type="transmembrane region" description="Helical" evidence="6">
    <location>
        <begin position="26"/>
        <end position="46"/>
    </location>
</feature>
<comment type="caution">
    <text evidence="8">The sequence shown here is derived from an EMBL/GenBank/DDBJ whole genome shotgun (WGS) entry which is preliminary data.</text>
</comment>
<dbReference type="InterPro" id="IPR010432">
    <property type="entry name" value="RDD"/>
</dbReference>
<evidence type="ECO:0000256" key="6">
    <source>
        <dbReference type="SAM" id="Phobius"/>
    </source>
</evidence>
<dbReference type="eggNOG" id="COG1714">
    <property type="taxonomic scope" value="Bacteria"/>
</dbReference>
<name>A0A087AZK7_9BIFI</name>
<evidence type="ECO:0000256" key="5">
    <source>
        <dbReference type="ARBA" id="ARBA00023136"/>
    </source>
</evidence>
<keyword evidence="4 6" id="KW-1133">Transmembrane helix</keyword>
<evidence type="ECO:0000256" key="1">
    <source>
        <dbReference type="ARBA" id="ARBA00004651"/>
    </source>
</evidence>
<dbReference type="EMBL" id="JGYV01000005">
    <property type="protein sequence ID" value="KFI64207.1"/>
    <property type="molecule type" value="Genomic_DNA"/>
</dbReference>
<keyword evidence="9" id="KW-1185">Reference proteome</keyword>
<dbReference type="Proteomes" id="UP000029067">
    <property type="component" value="Unassembled WGS sequence"/>
</dbReference>
<organism evidence="8 9">
    <name type="scientific">Bifidobacterium cuniculi</name>
    <dbReference type="NCBI Taxonomy" id="1688"/>
    <lineage>
        <taxon>Bacteria</taxon>
        <taxon>Bacillati</taxon>
        <taxon>Actinomycetota</taxon>
        <taxon>Actinomycetes</taxon>
        <taxon>Bifidobacteriales</taxon>
        <taxon>Bifidobacteriaceae</taxon>
        <taxon>Bifidobacterium</taxon>
    </lineage>
</organism>
<keyword evidence="3 6" id="KW-0812">Transmembrane</keyword>
<evidence type="ECO:0000313" key="8">
    <source>
        <dbReference type="EMBL" id="KFI64207.1"/>
    </source>
</evidence>